<comment type="subcellular location">
    <subcellularLocation>
        <location evidence="1">Membrane</location>
        <topology evidence="1">Multi-pass membrane protein</topology>
    </subcellularLocation>
</comment>
<evidence type="ECO:0000313" key="8">
    <source>
        <dbReference type="Proteomes" id="UP000242705"/>
    </source>
</evidence>
<dbReference type="AlphaFoldDB" id="A0A2T2WNN5"/>
<organism evidence="7 8">
    <name type="scientific">Sulfobacillus thermosulfidooxidans</name>
    <dbReference type="NCBI Taxonomy" id="28034"/>
    <lineage>
        <taxon>Bacteria</taxon>
        <taxon>Bacillati</taxon>
        <taxon>Bacillota</taxon>
        <taxon>Clostridia</taxon>
        <taxon>Eubacteriales</taxon>
        <taxon>Clostridiales Family XVII. Incertae Sedis</taxon>
        <taxon>Sulfobacillus</taxon>
    </lineage>
</organism>
<name>A0A2T2WNN5_SULTH</name>
<feature type="domain" description="Amino acid permease/ SLC12A" evidence="6">
    <location>
        <begin position="17"/>
        <end position="180"/>
    </location>
</feature>
<accession>A0A2T2WNN5</accession>
<dbReference type="EMBL" id="PXYX01000064">
    <property type="protein sequence ID" value="PSR23859.1"/>
    <property type="molecule type" value="Genomic_DNA"/>
</dbReference>
<dbReference type="Pfam" id="PF00324">
    <property type="entry name" value="AA_permease"/>
    <property type="match status" value="1"/>
</dbReference>
<dbReference type="Gene3D" id="1.20.1740.10">
    <property type="entry name" value="Amino acid/polyamine transporter I"/>
    <property type="match status" value="1"/>
</dbReference>
<evidence type="ECO:0000256" key="3">
    <source>
        <dbReference type="ARBA" id="ARBA00022989"/>
    </source>
</evidence>
<keyword evidence="3 5" id="KW-1133">Transmembrane helix</keyword>
<evidence type="ECO:0000256" key="1">
    <source>
        <dbReference type="ARBA" id="ARBA00004141"/>
    </source>
</evidence>
<dbReference type="InterPro" id="IPR050367">
    <property type="entry name" value="APC_superfamily"/>
</dbReference>
<comment type="caution">
    <text evidence="7">The sequence shown here is derived from an EMBL/GenBank/DDBJ whole genome shotgun (WGS) entry which is preliminary data.</text>
</comment>
<feature type="transmembrane region" description="Helical" evidence="5">
    <location>
        <begin position="12"/>
        <end position="37"/>
    </location>
</feature>
<evidence type="ECO:0000259" key="6">
    <source>
        <dbReference type="Pfam" id="PF00324"/>
    </source>
</evidence>
<gene>
    <name evidence="7" type="ORF">C7B47_15570</name>
</gene>
<feature type="transmembrane region" description="Helical" evidence="5">
    <location>
        <begin position="134"/>
        <end position="155"/>
    </location>
</feature>
<evidence type="ECO:0000256" key="4">
    <source>
        <dbReference type="ARBA" id="ARBA00023136"/>
    </source>
</evidence>
<protein>
    <recommendedName>
        <fullName evidence="6">Amino acid permease/ SLC12A domain-containing protein</fullName>
    </recommendedName>
</protein>
<evidence type="ECO:0000313" key="7">
    <source>
        <dbReference type="EMBL" id="PSR23859.1"/>
    </source>
</evidence>
<feature type="transmembrane region" description="Helical" evidence="5">
    <location>
        <begin position="161"/>
        <end position="179"/>
    </location>
</feature>
<evidence type="ECO:0000256" key="2">
    <source>
        <dbReference type="ARBA" id="ARBA00022692"/>
    </source>
</evidence>
<dbReference type="Proteomes" id="UP000242705">
    <property type="component" value="Unassembled WGS sequence"/>
</dbReference>
<dbReference type="GO" id="GO:0016020">
    <property type="term" value="C:membrane"/>
    <property type="evidence" value="ECO:0007669"/>
    <property type="project" value="UniProtKB-SubCell"/>
</dbReference>
<evidence type="ECO:0000256" key="5">
    <source>
        <dbReference type="SAM" id="Phobius"/>
    </source>
</evidence>
<dbReference type="GO" id="GO:0055085">
    <property type="term" value="P:transmembrane transport"/>
    <property type="evidence" value="ECO:0007669"/>
    <property type="project" value="InterPro"/>
</dbReference>
<keyword evidence="4 5" id="KW-0472">Membrane</keyword>
<proteinExistence type="predicted"/>
<keyword evidence="2 5" id="KW-0812">Transmembrane</keyword>
<dbReference type="PANTHER" id="PTHR42770:SF7">
    <property type="entry name" value="MEMBRANE PROTEIN"/>
    <property type="match status" value="1"/>
</dbReference>
<reference evidence="7 8" key="1">
    <citation type="journal article" date="2014" name="BMC Genomics">
        <title>Comparison of environmental and isolate Sulfobacillus genomes reveals diverse carbon, sulfur, nitrogen, and hydrogen metabolisms.</title>
        <authorList>
            <person name="Justice N.B."/>
            <person name="Norman A."/>
            <person name="Brown C.T."/>
            <person name="Singh A."/>
            <person name="Thomas B.C."/>
            <person name="Banfield J.F."/>
        </authorList>
    </citation>
    <scope>NUCLEOTIDE SEQUENCE [LARGE SCALE GENOMIC DNA]</scope>
    <source>
        <strain evidence="7">AMDSBA5</strain>
    </source>
</reference>
<feature type="transmembrane region" description="Helical" evidence="5">
    <location>
        <begin position="58"/>
        <end position="79"/>
    </location>
</feature>
<feature type="transmembrane region" description="Helical" evidence="5">
    <location>
        <begin position="85"/>
        <end position="113"/>
    </location>
</feature>
<sequence length="206" mass="23092">MGSHSDSFGHRWALVPILASTAGSLWLTTFILSRALFAMGRDHILPPILTRFNRFNAPIWAIIIPSLAAFFIVCVNLFWTSMTSWFNLVLSSAGFFLVLEFLFDSITASVFLSRQHGSALPHGLDGHQHRFLQLISWLTSLWLLTMTGFFLIYGGQVIGKGIDEVVGILMFAGIIFVMVQRKQAQSQTLFIFEPETQMMNASSSKQ</sequence>
<dbReference type="InterPro" id="IPR004841">
    <property type="entry name" value="AA-permease/SLC12A_dom"/>
</dbReference>
<dbReference type="PANTHER" id="PTHR42770">
    <property type="entry name" value="AMINO ACID TRANSPORTER-RELATED"/>
    <property type="match status" value="1"/>
</dbReference>